<dbReference type="AlphaFoldDB" id="A0A2V0NV32"/>
<feature type="region of interest" description="Disordered" evidence="1">
    <location>
        <begin position="327"/>
        <end position="377"/>
    </location>
</feature>
<keyword evidence="4" id="KW-1185">Reference proteome</keyword>
<evidence type="ECO:0000256" key="2">
    <source>
        <dbReference type="SAM" id="Phobius"/>
    </source>
</evidence>
<evidence type="ECO:0000313" key="3">
    <source>
        <dbReference type="EMBL" id="GBF88685.1"/>
    </source>
</evidence>
<feature type="compositionally biased region" description="Basic and acidic residues" evidence="1">
    <location>
        <begin position="1"/>
        <end position="11"/>
    </location>
</feature>
<proteinExistence type="predicted"/>
<keyword evidence="2" id="KW-0472">Membrane</keyword>
<evidence type="ECO:0000256" key="1">
    <source>
        <dbReference type="SAM" id="MobiDB-lite"/>
    </source>
</evidence>
<dbReference type="PROSITE" id="PS51257">
    <property type="entry name" value="PROKAR_LIPOPROTEIN"/>
    <property type="match status" value="1"/>
</dbReference>
<feature type="region of interest" description="Disordered" evidence="1">
    <location>
        <begin position="1"/>
        <end position="25"/>
    </location>
</feature>
<gene>
    <name evidence="3" type="ORF">Rsub_01584</name>
</gene>
<dbReference type="InParanoid" id="A0A2V0NV32"/>
<name>A0A2V0NV32_9CHLO</name>
<accession>A0A2V0NV32</accession>
<feature type="transmembrane region" description="Helical" evidence="2">
    <location>
        <begin position="290"/>
        <end position="315"/>
    </location>
</feature>
<protein>
    <submittedName>
        <fullName evidence="3">Uncharacterized protein</fullName>
    </submittedName>
</protein>
<feature type="transmembrane region" description="Helical" evidence="2">
    <location>
        <begin position="142"/>
        <end position="165"/>
    </location>
</feature>
<sequence>MGEGSGRKLDDGPEGDAPPPPPPAQHGSAAGCCCHAIPWFQTLCTGIILAALVVFFVKTGQAFGAVNTLMTELKLGGPVKGTVKTVLSALLGGGVGVVFFTVLLAIIATVASAMGKARRYRMRRGAKIHSTTGAACEIGTDVLVVLFMWLCLALIVALIAMWTAFFLGSFSGDHGASYAMGTTDKLQEKIASALKKADGLFVKMRGAWTRLVNKVPTILKNNSWFQELTTDIGGPLLSGANALDDVSCPPNCLDLGVFATMMSFEPRCVCGKEMLTDIQKRLRTSWTSTAAALGALAAIAVAGSFVLMATIGSFVNSKRDLKDIKWRLKTEGAAPPPPPPPPAKAPSLPPPARAGSGAGPSDVETGAPDQQLEMATR</sequence>
<reference evidence="3 4" key="1">
    <citation type="journal article" date="2018" name="Sci. Rep.">
        <title>Raphidocelis subcapitata (=Pseudokirchneriella subcapitata) provides an insight into genome evolution and environmental adaptations in the Sphaeropleales.</title>
        <authorList>
            <person name="Suzuki S."/>
            <person name="Yamaguchi H."/>
            <person name="Nakajima N."/>
            <person name="Kawachi M."/>
        </authorList>
    </citation>
    <scope>NUCLEOTIDE SEQUENCE [LARGE SCALE GENOMIC DNA]</scope>
    <source>
        <strain evidence="3 4">NIES-35</strain>
    </source>
</reference>
<dbReference type="Proteomes" id="UP000247498">
    <property type="component" value="Unassembled WGS sequence"/>
</dbReference>
<feature type="compositionally biased region" description="Pro residues" evidence="1">
    <location>
        <begin position="334"/>
        <end position="352"/>
    </location>
</feature>
<dbReference type="EMBL" id="BDRX01000006">
    <property type="protein sequence ID" value="GBF88685.1"/>
    <property type="molecule type" value="Genomic_DNA"/>
</dbReference>
<organism evidence="3 4">
    <name type="scientific">Raphidocelis subcapitata</name>
    <dbReference type="NCBI Taxonomy" id="307507"/>
    <lineage>
        <taxon>Eukaryota</taxon>
        <taxon>Viridiplantae</taxon>
        <taxon>Chlorophyta</taxon>
        <taxon>core chlorophytes</taxon>
        <taxon>Chlorophyceae</taxon>
        <taxon>CS clade</taxon>
        <taxon>Sphaeropleales</taxon>
        <taxon>Selenastraceae</taxon>
        <taxon>Raphidocelis</taxon>
    </lineage>
</organism>
<feature type="transmembrane region" description="Helical" evidence="2">
    <location>
        <begin position="86"/>
        <end position="114"/>
    </location>
</feature>
<comment type="caution">
    <text evidence="3">The sequence shown here is derived from an EMBL/GenBank/DDBJ whole genome shotgun (WGS) entry which is preliminary data.</text>
</comment>
<evidence type="ECO:0000313" key="4">
    <source>
        <dbReference type="Proteomes" id="UP000247498"/>
    </source>
</evidence>
<dbReference type="OrthoDB" id="10649639at2759"/>
<keyword evidence="2" id="KW-0812">Transmembrane</keyword>
<keyword evidence="2" id="KW-1133">Transmembrane helix</keyword>